<protein>
    <submittedName>
        <fullName evidence="2">Uncharacterized protein</fullName>
    </submittedName>
</protein>
<feature type="transmembrane region" description="Helical" evidence="1">
    <location>
        <begin position="12"/>
        <end position="31"/>
    </location>
</feature>
<sequence length="156" mass="16844">MKGLTLIETIIYLALVFLIITTATSAIYPIINNADRSQAWVEVENEANFIIRKISWAMNNVSTINSPAANGTLTVLSLTKNNFSPNPIVFDIDDGDFRMTLGTSSPVVISSGNVRISNALFKHTASSGLPSMAEVNFDISYANASTTVKTTVGLRK</sequence>
<accession>A0A0G0UZD1</accession>
<evidence type="ECO:0000313" key="3">
    <source>
        <dbReference type="Proteomes" id="UP000034489"/>
    </source>
</evidence>
<comment type="caution">
    <text evidence="2">The sequence shown here is derived from an EMBL/GenBank/DDBJ whole genome shotgun (WGS) entry which is preliminary data.</text>
</comment>
<name>A0A0G0UZD1_9BACT</name>
<keyword evidence="1" id="KW-0472">Membrane</keyword>
<gene>
    <name evidence="2" type="ORF">UT92_C0001G0045</name>
</gene>
<reference evidence="2 3" key="1">
    <citation type="journal article" date="2015" name="Nature">
        <title>rRNA introns, odd ribosomes, and small enigmatic genomes across a large radiation of phyla.</title>
        <authorList>
            <person name="Brown C.T."/>
            <person name="Hug L.A."/>
            <person name="Thomas B.C."/>
            <person name="Sharon I."/>
            <person name="Castelle C.J."/>
            <person name="Singh A."/>
            <person name="Wilkins M.J."/>
            <person name="Williams K.H."/>
            <person name="Banfield J.F."/>
        </authorList>
    </citation>
    <scope>NUCLEOTIDE SEQUENCE [LARGE SCALE GENOMIC DNA]</scope>
</reference>
<dbReference type="AlphaFoldDB" id="A0A0G0UZD1"/>
<keyword evidence="1" id="KW-1133">Transmembrane helix</keyword>
<dbReference type="EMBL" id="LBYQ01000001">
    <property type="protein sequence ID" value="KKR55702.1"/>
    <property type="molecule type" value="Genomic_DNA"/>
</dbReference>
<keyword evidence="1" id="KW-0812">Transmembrane</keyword>
<evidence type="ECO:0000313" key="2">
    <source>
        <dbReference type="EMBL" id="KKR55702.1"/>
    </source>
</evidence>
<evidence type="ECO:0000256" key="1">
    <source>
        <dbReference type="SAM" id="Phobius"/>
    </source>
</evidence>
<organism evidence="2 3">
    <name type="scientific">Candidatus Curtissbacteria bacterium GW2011_GWA1_40_24</name>
    <dbReference type="NCBI Taxonomy" id="1618406"/>
    <lineage>
        <taxon>Bacteria</taxon>
        <taxon>Candidatus Curtissiibacteriota</taxon>
    </lineage>
</organism>
<proteinExistence type="predicted"/>
<dbReference type="Proteomes" id="UP000034489">
    <property type="component" value="Unassembled WGS sequence"/>
</dbReference>